<dbReference type="EMBL" id="JACHNU010000003">
    <property type="protein sequence ID" value="MBB4663050.1"/>
    <property type="molecule type" value="Genomic_DNA"/>
</dbReference>
<comment type="caution">
    <text evidence="1">The sequence shown here is derived from an EMBL/GenBank/DDBJ whole genome shotgun (WGS) entry which is preliminary data.</text>
</comment>
<dbReference type="AlphaFoldDB" id="A0A840IGH7"/>
<keyword evidence="2" id="KW-1185">Reference proteome</keyword>
<evidence type="ECO:0000313" key="2">
    <source>
        <dbReference type="Proteomes" id="UP000585272"/>
    </source>
</evidence>
<accession>A0A840IGH7</accession>
<dbReference type="Proteomes" id="UP000585272">
    <property type="component" value="Unassembled WGS sequence"/>
</dbReference>
<sequence length="46" mass="4627">MGARGAAPAALSGGDAPLLAVGLDGRKLLGDDRRNEVANLPMRIAV</sequence>
<name>A0A840IGH7_9ACTN</name>
<reference evidence="1 2" key="1">
    <citation type="submission" date="2020-08" db="EMBL/GenBank/DDBJ databases">
        <title>Genomic Encyclopedia of Archaeal and Bacterial Type Strains, Phase II (KMG-II): from individual species to whole genera.</title>
        <authorList>
            <person name="Goeker M."/>
        </authorList>
    </citation>
    <scope>NUCLEOTIDE SEQUENCE [LARGE SCALE GENOMIC DNA]</scope>
    <source>
        <strain evidence="1 2">DSM 23288</strain>
    </source>
</reference>
<protein>
    <submittedName>
        <fullName evidence="1">Uncharacterized protein</fullName>
    </submittedName>
</protein>
<dbReference type="RefSeq" id="WP_183342751.1">
    <property type="nucleotide sequence ID" value="NZ_JACHNU010000003.1"/>
</dbReference>
<evidence type="ECO:0000313" key="1">
    <source>
        <dbReference type="EMBL" id="MBB4663050.1"/>
    </source>
</evidence>
<organism evidence="1 2">
    <name type="scientific">Conexibacter arvalis</name>
    <dbReference type="NCBI Taxonomy" id="912552"/>
    <lineage>
        <taxon>Bacteria</taxon>
        <taxon>Bacillati</taxon>
        <taxon>Actinomycetota</taxon>
        <taxon>Thermoleophilia</taxon>
        <taxon>Solirubrobacterales</taxon>
        <taxon>Conexibacteraceae</taxon>
        <taxon>Conexibacter</taxon>
    </lineage>
</organism>
<gene>
    <name evidence="1" type="ORF">BDZ31_002639</name>
</gene>
<proteinExistence type="predicted"/>